<feature type="domain" description="CN hydrolase" evidence="1">
    <location>
        <begin position="1"/>
        <end position="257"/>
    </location>
</feature>
<protein>
    <recommendedName>
        <fullName evidence="1">CN hydrolase domain-containing protein</fullName>
    </recommendedName>
</protein>
<dbReference type="STRING" id="1915309.AXG55_02995"/>
<evidence type="ECO:0000313" key="3">
    <source>
        <dbReference type="Proteomes" id="UP000184731"/>
    </source>
</evidence>
<reference evidence="2 3" key="1">
    <citation type="submission" date="2016-10" db="EMBL/GenBank/DDBJ databases">
        <title>Silvanigrella aquatica sp. nov., isolated from a freshwater lake located in the Black Forest, Germany, description of Silvanigrellaceae fam. nov., Silvanigrellales ord. nov., reclassification of the order Bdellovibrionales in the class Oligoflexia, reclassification of the families Bacteriovoracaceae and Halobacteriovoraceae in the new order Bacteriovoracales ord. nov., and reclassification of the family Pseudobacteriovoracaceae in the order Oligoflexiales.</title>
        <authorList>
            <person name="Hahn M.W."/>
            <person name="Schmidt J."/>
            <person name="Koll U."/>
            <person name="Rohde M."/>
            <person name="Verbag S."/>
            <person name="Pitt A."/>
            <person name="Nakai R."/>
            <person name="Naganuma T."/>
            <person name="Lang E."/>
        </authorList>
    </citation>
    <scope>NUCLEOTIDE SEQUENCE [LARGE SCALE GENOMIC DNA]</scope>
    <source>
        <strain evidence="2 3">MWH-Nonnen-W8red</strain>
    </source>
</reference>
<dbReference type="RefSeq" id="WP_148696649.1">
    <property type="nucleotide sequence ID" value="NZ_CP017834.1"/>
</dbReference>
<dbReference type="KEGG" id="saqi:AXG55_02995"/>
<organism evidence="2 3">
    <name type="scientific">Silvanigrella aquatica</name>
    <dbReference type="NCBI Taxonomy" id="1915309"/>
    <lineage>
        <taxon>Bacteria</taxon>
        <taxon>Pseudomonadati</taxon>
        <taxon>Bdellovibrionota</taxon>
        <taxon>Oligoflexia</taxon>
        <taxon>Silvanigrellales</taxon>
        <taxon>Silvanigrellaceae</taxon>
        <taxon>Silvanigrella</taxon>
    </lineage>
</organism>
<evidence type="ECO:0000259" key="1">
    <source>
        <dbReference type="PROSITE" id="PS50263"/>
    </source>
</evidence>
<dbReference type="EMBL" id="CP017834">
    <property type="protein sequence ID" value="APJ02935.1"/>
    <property type="molecule type" value="Genomic_DNA"/>
</dbReference>
<evidence type="ECO:0000313" key="2">
    <source>
        <dbReference type="EMBL" id="APJ02935.1"/>
    </source>
</evidence>
<dbReference type="Pfam" id="PF00795">
    <property type="entry name" value="CN_hydrolase"/>
    <property type="match status" value="1"/>
</dbReference>
<dbReference type="Gene3D" id="3.60.110.10">
    <property type="entry name" value="Carbon-nitrogen hydrolase"/>
    <property type="match status" value="1"/>
</dbReference>
<dbReference type="InterPro" id="IPR036526">
    <property type="entry name" value="C-N_Hydrolase_sf"/>
</dbReference>
<keyword evidence="3" id="KW-1185">Reference proteome</keyword>
<dbReference type="SUPFAM" id="SSF56317">
    <property type="entry name" value="Carbon-nitrogen hydrolase"/>
    <property type="match status" value="1"/>
</dbReference>
<dbReference type="PANTHER" id="PTHR23088">
    <property type="entry name" value="NITRILASE-RELATED"/>
    <property type="match status" value="1"/>
</dbReference>
<dbReference type="PANTHER" id="PTHR23088:SF27">
    <property type="entry name" value="DEAMINATED GLUTATHIONE AMIDASE"/>
    <property type="match status" value="1"/>
</dbReference>
<proteinExistence type="predicted"/>
<accession>A0A1L4CYC8</accession>
<dbReference type="OrthoDB" id="5290165at2"/>
<dbReference type="PROSITE" id="PS50263">
    <property type="entry name" value="CN_HYDROLASE"/>
    <property type="match status" value="1"/>
</dbReference>
<gene>
    <name evidence="2" type="ORF">AXG55_02995</name>
</gene>
<dbReference type="Proteomes" id="UP000184731">
    <property type="component" value="Chromosome"/>
</dbReference>
<name>A0A1L4CYC8_9BACT</name>
<dbReference type="AlphaFoldDB" id="A0A1L4CYC8"/>
<sequence length="276" mass="31420">MRISCIQTNPQNNKIENVDHILKLISKAAQEGAEVVVLPEMFTYMGNESLRKNTKCKIGEGVFLELQTAARELKINIVGGSHSEAIEKNSEKVFNTCVTFNKIGEIISTYRKLHLFNLKDKNGEPLYCESNSYEFGDLPQSYSLNSSEGNWNALNIICYDLRFPEIVRKNITQNSIAHDILFVPAAFKWQTGKDHWEILLRARAIENQCYVVACNQTGSYYNDQNRNYGNSMIIDPWGKIVARLGEECGILSADIHKHMLNEARLRLPALADRKIF</sequence>
<dbReference type="InterPro" id="IPR003010">
    <property type="entry name" value="C-N_Hydrolase"/>
</dbReference>